<dbReference type="GO" id="GO:2000036">
    <property type="term" value="P:regulation of stem cell population maintenance"/>
    <property type="evidence" value="ECO:0007669"/>
    <property type="project" value="UniProtKB-ARBA"/>
</dbReference>
<dbReference type="FunFam" id="2.30.30.1020:FF:000005">
    <property type="entry name" value="Regena, isoform C"/>
    <property type="match status" value="1"/>
</dbReference>
<evidence type="ECO:0000256" key="4">
    <source>
        <dbReference type="SAM" id="MobiDB-lite"/>
    </source>
</evidence>
<feature type="compositionally biased region" description="Polar residues" evidence="4">
    <location>
        <begin position="164"/>
        <end position="179"/>
    </location>
</feature>
<keyword evidence="7" id="KW-1185">Reference proteome</keyword>
<evidence type="ECO:0000256" key="1">
    <source>
        <dbReference type="ARBA" id="ARBA00007682"/>
    </source>
</evidence>
<dbReference type="RefSeq" id="XP_022653629.1">
    <property type="nucleotide sequence ID" value="XM_022797894.1"/>
</dbReference>
<evidence type="ECO:0000313" key="7">
    <source>
        <dbReference type="Proteomes" id="UP000594260"/>
    </source>
</evidence>
<feature type="compositionally biased region" description="Low complexity" evidence="4">
    <location>
        <begin position="106"/>
        <end position="126"/>
    </location>
</feature>
<feature type="compositionally biased region" description="Low complexity" evidence="4">
    <location>
        <begin position="148"/>
        <end position="157"/>
    </location>
</feature>
<dbReference type="InterPro" id="IPR007282">
    <property type="entry name" value="NOT2/3/5_C"/>
</dbReference>
<keyword evidence="2" id="KW-0805">Transcription regulation</keyword>
<sequence>MSSPSPSQLAYGQPTGSSLIPFFVGSPGPQGGGAMGASGGLGGPMGSGMGNPRDQGLQQPPQRADVADMERFQQGSNRIGTPTLAGGGASRGQMAVGGSRPIGPHSNNNNNNNNNNSTSQQNSNNQRFSEQSPMLWRNGGGGGGSGPRGNPFNSNPSLDLSEFPSLTNRDSAANINPMSGRTPYVGMVKNPNSEASEFHIQNEDFPALPGSNHSNLGNQQSPSTTGPQQDTSGNPGSNSQQQISQQVNNAKNGLSNGHIMTGDKSVNGGPLKGDPAGLASHQGNPSGQSAVGSRKQIITTKDGRVSNIPPGMIRDQYGMVGLLTFIRVAESEPNLVTLALGSDLTTLGLNLNSQENLFTVFGGPWAEQALRPHEMEYSVPTEYLINSQIKDKLSPIKLHRYSEDTLFFLFYMYGGDIMQLVAASELYNRDWRFHRDERVWITRAGINPTEKTSTYERGTYYFFDPVNWRKVAKEFHLEYERLEERPPPLSFPSGL</sequence>
<feature type="compositionally biased region" description="Gly residues" evidence="4">
    <location>
        <begin position="138"/>
        <end position="147"/>
    </location>
</feature>
<feature type="domain" description="NOT2/NOT3/NOT5 C-terminal" evidence="5">
    <location>
        <begin position="360"/>
        <end position="482"/>
    </location>
</feature>
<feature type="compositionally biased region" description="Polar residues" evidence="4">
    <location>
        <begin position="211"/>
        <end position="231"/>
    </location>
</feature>
<feature type="region of interest" description="Disordered" evidence="4">
    <location>
        <begin position="1"/>
        <end position="190"/>
    </location>
</feature>
<dbReference type="AlphaFoldDB" id="A0A7M7JMT9"/>
<dbReference type="Pfam" id="PF04153">
    <property type="entry name" value="NOT2_3_5_C"/>
    <property type="match status" value="1"/>
</dbReference>
<evidence type="ECO:0000256" key="3">
    <source>
        <dbReference type="ARBA" id="ARBA00023163"/>
    </source>
</evidence>
<dbReference type="InterPro" id="IPR038635">
    <property type="entry name" value="CCR4-NOT_su2/3/5_C_sf"/>
</dbReference>
<feature type="compositionally biased region" description="Polar residues" evidence="4">
    <location>
        <begin position="281"/>
        <end position="295"/>
    </location>
</feature>
<feature type="compositionally biased region" description="Gly residues" evidence="4">
    <location>
        <begin position="28"/>
        <end position="49"/>
    </location>
</feature>
<dbReference type="GO" id="GO:0006355">
    <property type="term" value="P:regulation of DNA-templated transcription"/>
    <property type="evidence" value="ECO:0007669"/>
    <property type="project" value="InterPro"/>
</dbReference>
<accession>A0A7M7JMT9</accession>
<evidence type="ECO:0000256" key="2">
    <source>
        <dbReference type="ARBA" id="ARBA00023015"/>
    </source>
</evidence>
<dbReference type="Proteomes" id="UP000594260">
    <property type="component" value="Unplaced"/>
</dbReference>
<name>A0A7M7JMT9_VARDE</name>
<protein>
    <recommendedName>
        <fullName evidence="5">NOT2/NOT3/NOT5 C-terminal domain-containing protein</fullName>
    </recommendedName>
</protein>
<feature type="region of interest" description="Disordered" evidence="4">
    <location>
        <begin position="204"/>
        <end position="295"/>
    </location>
</feature>
<dbReference type="PANTHER" id="PTHR23326">
    <property type="entry name" value="CCR4 NOT-RELATED"/>
    <property type="match status" value="1"/>
</dbReference>
<dbReference type="GO" id="GO:0030015">
    <property type="term" value="C:CCR4-NOT core complex"/>
    <property type="evidence" value="ECO:0007669"/>
    <property type="project" value="InterPro"/>
</dbReference>
<reference evidence="6" key="1">
    <citation type="submission" date="2021-01" db="UniProtKB">
        <authorList>
            <consortium name="EnsemblMetazoa"/>
        </authorList>
    </citation>
    <scope>IDENTIFICATION</scope>
</reference>
<organism evidence="6 7">
    <name type="scientific">Varroa destructor</name>
    <name type="common">Honeybee mite</name>
    <dbReference type="NCBI Taxonomy" id="109461"/>
    <lineage>
        <taxon>Eukaryota</taxon>
        <taxon>Metazoa</taxon>
        <taxon>Ecdysozoa</taxon>
        <taxon>Arthropoda</taxon>
        <taxon>Chelicerata</taxon>
        <taxon>Arachnida</taxon>
        <taxon>Acari</taxon>
        <taxon>Parasitiformes</taxon>
        <taxon>Mesostigmata</taxon>
        <taxon>Gamasina</taxon>
        <taxon>Dermanyssoidea</taxon>
        <taxon>Varroidae</taxon>
        <taxon>Varroa</taxon>
    </lineage>
</organism>
<dbReference type="InterPro" id="IPR040168">
    <property type="entry name" value="Not2/3/5"/>
</dbReference>
<dbReference type="GeneID" id="111247220"/>
<feature type="compositionally biased region" description="Polar residues" evidence="4">
    <location>
        <begin position="1"/>
        <end position="18"/>
    </location>
</feature>
<dbReference type="EnsemblMetazoa" id="XM_022797894">
    <property type="protein sequence ID" value="XP_022653629"/>
    <property type="gene ID" value="LOC111247220"/>
</dbReference>
<proteinExistence type="inferred from homology"/>
<keyword evidence="3" id="KW-0804">Transcription</keyword>
<comment type="similarity">
    <text evidence="1">Belongs to the CNOT2/3/5 family.</text>
</comment>
<dbReference type="Gene3D" id="2.30.30.1020">
    <property type="entry name" value="CCR4-NOT complex subunit 2/3/5, C-terminal domain"/>
    <property type="match status" value="1"/>
</dbReference>
<evidence type="ECO:0000313" key="6">
    <source>
        <dbReference type="EnsemblMetazoa" id="XP_022653629"/>
    </source>
</evidence>
<evidence type="ECO:0000259" key="5">
    <source>
        <dbReference type="Pfam" id="PF04153"/>
    </source>
</evidence>
<feature type="compositionally biased region" description="Low complexity" evidence="4">
    <location>
        <begin position="232"/>
        <end position="249"/>
    </location>
</feature>